<protein>
    <submittedName>
        <fullName evidence="2">Uncharacterized protein</fullName>
    </submittedName>
</protein>
<sequence>METASVSRAASRAHTFGSAPARERHRRVAPGRGGVGDVATSARAAVAALIAMACIAAASLRVDTYVASVRASASAVDASASMASSSATKVVGADGDATAALSSFEEDLAVEPELTIGDTSVAYVAKGWNAERRLIGESKIEAIWEGPAATNANGELTATKPRGVLLALHGCKHSAKDFFANNTKCTECRGLAQEMAITRTALSRRFVVIAISSFGTCWSRDVDGPRVDEVLETFFSDDALKDLPLYAFGASSGGSFVSELPFITHAAQIAGLIIQIAPGPRLSEMTPTSDLARYPPTVFSHMPRDERTAEFVKMSIEDLRFAGVKVLESKLNPRAITPQYFYRESFGKIKTTESEALRGSLKSFNLIDKDDLLTEDPRAFDTIHVDMLATHAPAWDTMLPDMSDVRELLNVAHATHELSAQDFAANLAWLIRAHSAHT</sequence>
<accession>A0A6U0AC18</accession>
<reference evidence="2" key="1">
    <citation type="submission" date="2021-01" db="EMBL/GenBank/DDBJ databases">
        <authorList>
            <person name="Corre E."/>
            <person name="Pelletier E."/>
            <person name="Niang G."/>
            <person name="Scheremetjew M."/>
            <person name="Finn R."/>
            <person name="Kale V."/>
            <person name="Holt S."/>
            <person name="Cochrane G."/>
            <person name="Meng A."/>
            <person name="Brown T."/>
            <person name="Cohen L."/>
        </authorList>
    </citation>
    <scope>NUCLEOTIDE SEQUENCE</scope>
    <source>
        <strain evidence="2">Clade-D-RCC2572</strain>
    </source>
</reference>
<evidence type="ECO:0000313" key="2">
    <source>
        <dbReference type="EMBL" id="CAD8582633.1"/>
    </source>
</evidence>
<organism evidence="2">
    <name type="scientific">Ostreococcus mediterraneus</name>
    <dbReference type="NCBI Taxonomy" id="1486918"/>
    <lineage>
        <taxon>Eukaryota</taxon>
        <taxon>Viridiplantae</taxon>
        <taxon>Chlorophyta</taxon>
        <taxon>Mamiellophyceae</taxon>
        <taxon>Mamiellales</taxon>
        <taxon>Bathycoccaceae</taxon>
        <taxon>Ostreococcus</taxon>
    </lineage>
</organism>
<dbReference type="PANTHER" id="PTHR35128:SF1">
    <property type="entry name" value="SECRETION-REGULATING GUANINE NUCLEOTIDE EXCHANGE FACTOR"/>
    <property type="match status" value="1"/>
</dbReference>
<dbReference type="SUPFAM" id="SSF53474">
    <property type="entry name" value="alpha/beta-Hydrolases"/>
    <property type="match status" value="1"/>
</dbReference>
<name>A0A6U0AC18_9CHLO</name>
<dbReference type="EMBL" id="HBEW01004739">
    <property type="protein sequence ID" value="CAD8582633.1"/>
    <property type="molecule type" value="Transcribed_RNA"/>
</dbReference>
<dbReference type="Gene3D" id="3.40.50.1820">
    <property type="entry name" value="alpha/beta hydrolase"/>
    <property type="match status" value="1"/>
</dbReference>
<gene>
    <name evidence="2" type="ORF">OMED0929_LOCUS3960</name>
</gene>
<feature type="region of interest" description="Disordered" evidence="1">
    <location>
        <begin position="1"/>
        <end position="36"/>
    </location>
</feature>
<proteinExistence type="predicted"/>
<evidence type="ECO:0000256" key="1">
    <source>
        <dbReference type="SAM" id="MobiDB-lite"/>
    </source>
</evidence>
<dbReference type="PANTHER" id="PTHR35128">
    <property type="entry name" value="SECRETION-REGULATING GUANINE NUCLEOTIDE EXCHANGE FACTOR"/>
    <property type="match status" value="1"/>
</dbReference>
<dbReference type="AlphaFoldDB" id="A0A6U0AC18"/>
<dbReference type="InterPro" id="IPR029058">
    <property type="entry name" value="AB_hydrolase_fold"/>
</dbReference>